<dbReference type="AlphaFoldDB" id="A0A5C7G4W8"/>
<name>A0A5C7G4W8_9BURK</name>
<feature type="compositionally biased region" description="Low complexity" evidence="1">
    <location>
        <begin position="145"/>
        <end position="163"/>
    </location>
</feature>
<feature type="compositionally biased region" description="Low complexity" evidence="1">
    <location>
        <begin position="233"/>
        <end position="242"/>
    </location>
</feature>
<proteinExistence type="predicted"/>
<feature type="compositionally biased region" description="Polar residues" evidence="1">
    <location>
        <begin position="290"/>
        <end position="299"/>
    </location>
</feature>
<dbReference type="EMBL" id="VPFD01000015">
    <property type="protein sequence ID" value="TXF98956.1"/>
    <property type="molecule type" value="Genomic_DNA"/>
</dbReference>
<keyword evidence="3" id="KW-1185">Reference proteome</keyword>
<feature type="compositionally biased region" description="Low complexity" evidence="1">
    <location>
        <begin position="202"/>
        <end position="220"/>
    </location>
</feature>
<sequence>MQHTLVAVFDNRTDAQNAMNELLSSGFTRTDVRLSNADPTGQTDSLTGRSDLNIERSHDGDTGITASIKNFFSDLFGSDNAEHVSRYEGAVTRGHHVLTLVANSLPEVERGADIVERYGPTDIDENATGTPDIGSSGISAGAMRMGSSAGMQQSSSMSAQSGSLGNAQAAPTPKLDNPGDRELFQQGSLNQGQTVGGTHQESLGTSGLTATGGTSLQSSTLRDDPVQNAPFDSSQQGGLSAGSAQLDNDRIAAQGKTTSAAGASPLAGSSLGAAAAGSSLQGSALDGSIRSDSLQRDTQTGSLTGGTSSLDKQRSGVRIFSRGASDAALGLGGSAGSASSTMAGYDDDSYYRNHFNTTYGATGAAYDDYLPAYSYGSEAARSGRYTNRAWDDIETDLHSDWDSRYATGGEPSTWEKMKAAVRHGWERMTRDDDDDLYRSHYDSTYASSGTKFEELKPAYAYGSEARRSELYRNQPWDDVEGTLRTGWDNRIDGTRDFSTTGSDASEPSAWDRVKNAVRHGWDRMSDDNDDDVYYRNHWNSTYGAAGGAYDEYRPAYSYGSEMARNDQYRGRSWDAVETDLRSDWDRRYPGDGGPSTWDKMKSAVRRGWDRMTDDDNDAYYRNHWNSVYGAGSEAYDEYRPAYSYGSEMALNDKYRGRPWNDVETDLRSDWDTRYPGEQSTWEKMKSAVRHGWDRMMR</sequence>
<dbReference type="Proteomes" id="UP000321413">
    <property type="component" value="Unassembled WGS sequence"/>
</dbReference>
<feature type="compositionally biased region" description="Polar residues" evidence="1">
    <location>
        <begin position="37"/>
        <end position="50"/>
    </location>
</feature>
<reference evidence="2 3" key="1">
    <citation type="submission" date="2019-08" db="EMBL/GenBank/DDBJ databases">
        <title>Massilia golmudensis sp. nov., isolated from sand in the Qinghai-Tibetan Plateau.</title>
        <authorList>
            <person name="Zhang B."/>
        </authorList>
    </citation>
    <scope>NUCLEOTIDE SEQUENCE [LARGE SCALE GENOMIC DNA]</scope>
    <source>
        <strain evidence="2 3">GEM5</strain>
    </source>
</reference>
<feature type="compositionally biased region" description="Polar residues" evidence="1">
    <location>
        <begin position="185"/>
        <end position="201"/>
    </location>
</feature>
<protein>
    <submittedName>
        <fullName evidence="2">Uncharacterized protein</fullName>
    </submittedName>
</protein>
<feature type="region of interest" description="Disordered" evidence="1">
    <location>
        <begin position="119"/>
        <end position="242"/>
    </location>
</feature>
<feature type="region of interest" description="Disordered" evidence="1">
    <location>
        <begin position="32"/>
        <end position="51"/>
    </location>
</feature>
<feature type="region of interest" description="Disordered" evidence="1">
    <location>
        <begin position="290"/>
        <end position="315"/>
    </location>
</feature>
<gene>
    <name evidence="2" type="ORF">FVD38_14230</name>
</gene>
<comment type="caution">
    <text evidence="2">The sequence shown here is derived from an EMBL/GenBank/DDBJ whole genome shotgun (WGS) entry which is preliminary data.</text>
</comment>
<feature type="compositionally biased region" description="Low complexity" evidence="1">
    <location>
        <begin position="300"/>
        <end position="310"/>
    </location>
</feature>
<evidence type="ECO:0000313" key="3">
    <source>
        <dbReference type="Proteomes" id="UP000321413"/>
    </source>
</evidence>
<evidence type="ECO:0000256" key="1">
    <source>
        <dbReference type="SAM" id="MobiDB-lite"/>
    </source>
</evidence>
<evidence type="ECO:0000313" key="2">
    <source>
        <dbReference type="EMBL" id="TXF98956.1"/>
    </source>
</evidence>
<accession>A0A5C7G4W8</accession>
<organism evidence="2 3">
    <name type="scientific">Massilia arenae</name>
    <dbReference type="NCBI Taxonomy" id="2603288"/>
    <lineage>
        <taxon>Bacteria</taxon>
        <taxon>Pseudomonadati</taxon>
        <taxon>Pseudomonadota</taxon>
        <taxon>Betaproteobacteria</taxon>
        <taxon>Burkholderiales</taxon>
        <taxon>Oxalobacteraceae</taxon>
        <taxon>Telluria group</taxon>
        <taxon>Massilia</taxon>
    </lineage>
</organism>
<dbReference type="RefSeq" id="WP_147935414.1">
    <property type="nucleotide sequence ID" value="NZ_VPFD01000015.1"/>
</dbReference>